<feature type="transmembrane region" description="Helical" evidence="6">
    <location>
        <begin position="135"/>
        <end position="155"/>
    </location>
</feature>
<dbReference type="PANTHER" id="PTHR33048">
    <property type="entry name" value="PTH11-LIKE INTEGRAL MEMBRANE PROTEIN (AFU_ORTHOLOGUE AFUA_5G11245)"/>
    <property type="match status" value="1"/>
</dbReference>
<dbReference type="GeneID" id="54550724"/>
<evidence type="ECO:0000256" key="4">
    <source>
        <dbReference type="ARBA" id="ARBA00023136"/>
    </source>
</evidence>
<dbReference type="InterPro" id="IPR049326">
    <property type="entry name" value="Rhodopsin_dom_fungi"/>
</dbReference>
<comment type="similarity">
    <text evidence="5">Belongs to the SAT4 family.</text>
</comment>
<evidence type="ECO:0000256" key="1">
    <source>
        <dbReference type="ARBA" id="ARBA00004141"/>
    </source>
</evidence>
<evidence type="ECO:0000313" key="9">
    <source>
        <dbReference type="Proteomes" id="UP000800097"/>
    </source>
</evidence>
<dbReference type="PANTHER" id="PTHR33048:SF42">
    <property type="entry name" value="INTEGRAL MEMBRANE PROTEIN"/>
    <property type="match status" value="1"/>
</dbReference>
<evidence type="ECO:0000256" key="5">
    <source>
        <dbReference type="ARBA" id="ARBA00038359"/>
    </source>
</evidence>
<evidence type="ECO:0000256" key="3">
    <source>
        <dbReference type="ARBA" id="ARBA00022989"/>
    </source>
</evidence>
<feature type="non-terminal residue" evidence="8">
    <location>
        <position position="209"/>
    </location>
</feature>
<dbReference type="AlphaFoldDB" id="A0A6A6JU90"/>
<comment type="subcellular location">
    <subcellularLocation>
        <location evidence="1">Membrane</location>
        <topology evidence="1">Multi-pass membrane protein</topology>
    </subcellularLocation>
</comment>
<evidence type="ECO:0000313" key="8">
    <source>
        <dbReference type="EMBL" id="KAF2280142.1"/>
    </source>
</evidence>
<evidence type="ECO:0000256" key="6">
    <source>
        <dbReference type="SAM" id="Phobius"/>
    </source>
</evidence>
<dbReference type="Pfam" id="PF20684">
    <property type="entry name" value="Fung_rhodopsin"/>
    <property type="match status" value="1"/>
</dbReference>
<accession>A0A6A6JU90</accession>
<feature type="transmembrane region" description="Helical" evidence="6">
    <location>
        <begin position="20"/>
        <end position="44"/>
    </location>
</feature>
<name>A0A6A6JU90_WESOR</name>
<organism evidence="8 9">
    <name type="scientific">Westerdykella ornata</name>
    <dbReference type="NCBI Taxonomy" id="318751"/>
    <lineage>
        <taxon>Eukaryota</taxon>
        <taxon>Fungi</taxon>
        <taxon>Dikarya</taxon>
        <taxon>Ascomycota</taxon>
        <taxon>Pezizomycotina</taxon>
        <taxon>Dothideomycetes</taxon>
        <taxon>Pleosporomycetidae</taxon>
        <taxon>Pleosporales</taxon>
        <taxon>Sporormiaceae</taxon>
        <taxon>Westerdykella</taxon>
    </lineage>
</organism>
<evidence type="ECO:0000256" key="2">
    <source>
        <dbReference type="ARBA" id="ARBA00022692"/>
    </source>
</evidence>
<keyword evidence="4 6" id="KW-0472">Membrane</keyword>
<reference evidence="8" key="1">
    <citation type="journal article" date="2020" name="Stud. Mycol.">
        <title>101 Dothideomycetes genomes: a test case for predicting lifestyles and emergence of pathogens.</title>
        <authorList>
            <person name="Haridas S."/>
            <person name="Albert R."/>
            <person name="Binder M."/>
            <person name="Bloem J."/>
            <person name="Labutti K."/>
            <person name="Salamov A."/>
            <person name="Andreopoulos B."/>
            <person name="Baker S."/>
            <person name="Barry K."/>
            <person name="Bills G."/>
            <person name="Bluhm B."/>
            <person name="Cannon C."/>
            <person name="Castanera R."/>
            <person name="Culley D."/>
            <person name="Daum C."/>
            <person name="Ezra D."/>
            <person name="Gonzalez J."/>
            <person name="Henrissat B."/>
            <person name="Kuo A."/>
            <person name="Liang C."/>
            <person name="Lipzen A."/>
            <person name="Lutzoni F."/>
            <person name="Magnuson J."/>
            <person name="Mondo S."/>
            <person name="Nolan M."/>
            <person name="Ohm R."/>
            <person name="Pangilinan J."/>
            <person name="Park H.-J."/>
            <person name="Ramirez L."/>
            <person name="Alfaro M."/>
            <person name="Sun H."/>
            <person name="Tritt A."/>
            <person name="Yoshinaga Y."/>
            <person name="Zwiers L.-H."/>
            <person name="Turgeon B."/>
            <person name="Goodwin S."/>
            <person name="Spatafora J."/>
            <person name="Crous P."/>
            <person name="Grigoriev I."/>
        </authorList>
    </citation>
    <scope>NUCLEOTIDE SEQUENCE</scope>
    <source>
        <strain evidence="8">CBS 379.55</strain>
    </source>
</reference>
<keyword evidence="9" id="KW-1185">Reference proteome</keyword>
<keyword evidence="2 6" id="KW-0812">Transmembrane</keyword>
<feature type="domain" description="Rhodopsin" evidence="7">
    <location>
        <begin position="40"/>
        <end position="175"/>
    </location>
</feature>
<gene>
    <name evidence="8" type="ORF">EI97DRAFT_429900</name>
</gene>
<feature type="transmembrane region" description="Helical" evidence="6">
    <location>
        <begin position="181"/>
        <end position="202"/>
    </location>
</feature>
<dbReference type="EMBL" id="ML986485">
    <property type="protein sequence ID" value="KAF2280142.1"/>
    <property type="molecule type" value="Genomic_DNA"/>
</dbReference>
<dbReference type="GO" id="GO:0016020">
    <property type="term" value="C:membrane"/>
    <property type="evidence" value="ECO:0007669"/>
    <property type="project" value="UniProtKB-SubCell"/>
</dbReference>
<protein>
    <recommendedName>
        <fullName evidence="7">Rhodopsin domain-containing protein</fullName>
    </recommendedName>
</protein>
<feature type="transmembrane region" description="Helical" evidence="6">
    <location>
        <begin position="98"/>
        <end position="123"/>
    </location>
</feature>
<dbReference type="Proteomes" id="UP000800097">
    <property type="component" value="Unassembled WGS sequence"/>
</dbReference>
<evidence type="ECO:0000259" key="7">
    <source>
        <dbReference type="Pfam" id="PF20684"/>
    </source>
</evidence>
<proteinExistence type="inferred from homology"/>
<sequence>MSTPPLTPEQLAQLPHDDRGPALLAVHWVLTGLAVIFLGLRLYCKRITNRRLLWDDWILMAALLTILVTDILTTILVIEFGLGRHSWDLKIYDLSKFIILISSRATFTLISIGWSKTAFAVALLRLTTGLTRSSVWFIIISLNITTIISALVPWIQCAPLAKTWDPAIPGTCWAPKVGTKIWIGMGGLFIFFPSLFAVISAAPSKMQQL</sequence>
<dbReference type="OrthoDB" id="3934549at2759"/>
<feature type="transmembrane region" description="Helical" evidence="6">
    <location>
        <begin position="56"/>
        <end position="78"/>
    </location>
</feature>
<dbReference type="InterPro" id="IPR052337">
    <property type="entry name" value="SAT4-like"/>
</dbReference>
<keyword evidence="3 6" id="KW-1133">Transmembrane helix</keyword>
<dbReference type="RefSeq" id="XP_033657680.1">
    <property type="nucleotide sequence ID" value="XM_033797549.1"/>
</dbReference>